<evidence type="ECO:0008006" key="4">
    <source>
        <dbReference type="Google" id="ProtNLM"/>
    </source>
</evidence>
<sequence>MDKPKKIERAVVSMRKGFALLITLSVLAVLIGLTGVLLSYFDEVRKDASATKALIQGNLYYTDIRKIIKGFKEKKTLFSTLYLMPVPLTSPDGRFDILLQCHPRANGVNINWLGKENDPKMAEQFTLVQNLFESIVQTYDLEDAERLEEMLLAEIWGEDLFIQKPNSRLFQKNGIISFKQFEQILQRYQFETDDQKVSQIPWEKYFVFGDSGTLVDGDYLSAELIAMLFDIDLETVRDEWVEGGMKLKDFVQQMGGSYNDKLYAKKFIEEAKCSVQYAYQDERFEFTFIDSQGEVKDFEFNGKQ</sequence>
<dbReference type="OrthoDB" id="5372381at2"/>
<name>A0A151CI72_9BACT</name>
<gene>
    <name evidence="2" type="ORF">AS592_00140</name>
</gene>
<accession>A0A151CI72</accession>
<keyword evidence="3" id="KW-1185">Reference proteome</keyword>
<evidence type="ECO:0000313" key="3">
    <source>
        <dbReference type="Proteomes" id="UP000075359"/>
    </source>
</evidence>
<proteinExistence type="predicted"/>
<keyword evidence="1" id="KW-0472">Membrane</keyword>
<evidence type="ECO:0000313" key="2">
    <source>
        <dbReference type="EMBL" id="KYJ86953.1"/>
    </source>
</evidence>
<keyword evidence="1" id="KW-1133">Transmembrane helix</keyword>
<organism evidence="2 3">
    <name type="scientific">Sulfurovum riftiae</name>
    <dbReference type="NCBI Taxonomy" id="1630136"/>
    <lineage>
        <taxon>Bacteria</taxon>
        <taxon>Pseudomonadati</taxon>
        <taxon>Campylobacterota</taxon>
        <taxon>Epsilonproteobacteria</taxon>
        <taxon>Campylobacterales</taxon>
        <taxon>Sulfurovaceae</taxon>
        <taxon>Sulfurovum</taxon>
    </lineage>
</organism>
<reference evidence="2 3" key="1">
    <citation type="submission" date="2015-11" db="EMBL/GenBank/DDBJ databases">
        <title>Draft genome of Sulfurovum riftiae 1812E, a member of the Epsilonproteobacteria isolated from the tube of the deep-sea hydrothermal vent tubewom Riftia pachyptila.</title>
        <authorList>
            <person name="Vetriani C."/>
            <person name="Giovannelli D."/>
        </authorList>
    </citation>
    <scope>NUCLEOTIDE SEQUENCE [LARGE SCALE GENOMIC DNA]</scope>
    <source>
        <strain evidence="2 3">1812E</strain>
    </source>
</reference>
<comment type="caution">
    <text evidence="2">The sequence shown here is derived from an EMBL/GenBank/DDBJ whole genome shotgun (WGS) entry which is preliminary data.</text>
</comment>
<evidence type="ECO:0000256" key="1">
    <source>
        <dbReference type="SAM" id="Phobius"/>
    </source>
</evidence>
<feature type="transmembrane region" description="Helical" evidence="1">
    <location>
        <begin position="20"/>
        <end position="41"/>
    </location>
</feature>
<dbReference type="EMBL" id="LNKT01000010">
    <property type="protein sequence ID" value="KYJ86953.1"/>
    <property type="molecule type" value="Genomic_DNA"/>
</dbReference>
<dbReference type="STRING" id="1630136.AS592_00140"/>
<dbReference type="AlphaFoldDB" id="A0A151CI72"/>
<dbReference type="Proteomes" id="UP000075359">
    <property type="component" value="Unassembled WGS sequence"/>
</dbReference>
<dbReference type="RefSeq" id="WP_067329737.1">
    <property type="nucleotide sequence ID" value="NZ_LNKT01000010.1"/>
</dbReference>
<keyword evidence="1" id="KW-0812">Transmembrane</keyword>
<protein>
    <recommendedName>
        <fullName evidence="4">Type II secretion system protein K</fullName>
    </recommendedName>
</protein>